<evidence type="ECO:0000256" key="2">
    <source>
        <dbReference type="ARBA" id="ARBA00002953"/>
    </source>
</evidence>
<dbReference type="InterPro" id="IPR044143">
    <property type="entry name" value="GlgB_N_E_set_prok"/>
</dbReference>
<evidence type="ECO:0000256" key="5">
    <source>
        <dbReference type="ARBA" id="ARBA00022600"/>
    </source>
</evidence>
<dbReference type="SUPFAM" id="SSF51011">
    <property type="entry name" value="Glycosyl hydrolase domain"/>
    <property type="match status" value="1"/>
</dbReference>
<dbReference type="InterPro" id="IPR006047">
    <property type="entry name" value="GH13_cat_dom"/>
</dbReference>
<dbReference type="InterPro" id="IPR054169">
    <property type="entry name" value="GlgB_N"/>
</dbReference>
<keyword evidence="7 10" id="KW-0808">Transferase</keyword>
<dbReference type="Gene3D" id="2.60.40.10">
    <property type="entry name" value="Immunoglobulins"/>
    <property type="match status" value="2"/>
</dbReference>
<dbReference type="CDD" id="cd02855">
    <property type="entry name" value="E_set_GBE_prok_N"/>
    <property type="match status" value="1"/>
</dbReference>
<dbReference type="Gene3D" id="3.20.20.80">
    <property type="entry name" value="Glycosidases"/>
    <property type="match status" value="1"/>
</dbReference>
<dbReference type="EMBL" id="JACBGI020000009">
    <property type="protein sequence ID" value="MBF6057944.1"/>
    <property type="molecule type" value="Genomic_DNA"/>
</dbReference>
<evidence type="ECO:0000256" key="9">
    <source>
        <dbReference type="ARBA" id="ARBA00023277"/>
    </source>
</evidence>
<name>A0ABS0BY61_9GAMM</name>
<organism evidence="12 13">
    <name type="scientific">Thiomicrorhabdus heinhorstiae</name>
    <dbReference type="NCBI Taxonomy" id="2748010"/>
    <lineage>
        <taxon>Bacteria</taxon>
        <taxon>Pseudomonadati</taxon>
        <taxon>Pseudomonadota</taxon>
        <taxon>Gammaproteobacteria</taxon>
        <taxon>Thiotrichales</taxon>
        <taxon>Piscirickettsiaceae</taxon>
        <taxon>Thiomicrorhabdus</taxon>
    </lineage>
</organism>
<dbReference type="PANTHER" id="PTHR43651">
    <property type="entry name" value="1,4-ALPHA-GLUCAN-BRANCHING ENZYME"/>
    <property type="match status" value="1"/>
</dbReference>
<dbReference type="HAMAP" id="MF_00685">
    <property type="entry name" value="GlgB"/>
    <property type="match status" value="1"/>
</dbReference>
<dbReference type="InterPro" id="IPR037439">
    <property type="entry name" value="Branching_enzy"/>
</dbReference>
<dbReference type="Gene3D" id="2.60.40.1180">
    <property type="entry name" value="Golgi alpha-mannosidase II"/>
    <property type="match status" value="1"/>
</dbReference>
<dbReference type="NCBIfam" id="NF003811">
    <property type="entry name" value="PRK05402.1"/>
    <property type="match status" value="1"/>
</dbReference>
<dbReference type="InterPro" id="IPR017853">
    <property type="entry name" value="GH"/>
</dbReference>
<sequence length="740" mass="85917">MSKETSPQTSEATLKAIFNSHLEKLQNGRHYDPFEFLGCHLLEEGRWVFRAWKPTAKGCELLLDNGERLVFDSYFETGLFQVELDESQLEYLPSHPLLEWHEESGQIYSRVSPYSFSPQMGELDSHLFAEGQHWNIYEKLGAHPCEIDGISGVVFRVWAPSAERVSVIGDFNGWNGLRHPMRVLGGSGIWELFIPGMQHGDLYKFEIRNRDTGHCFVKIDPYAFAMEKRPSTGCLVYESAYEWQDSGWLQRREKFDWQGEPINIYEVHLGSWQRDENGEFLSYREAAHRLVEYLKWMGYTHIELLPITEHPLDQSWGYQATGYFAPTSRFGSPDDFRYLVDLCHQNDIGVFLDWVPAHFPKDEFALGRFDGSALYEHEDSRRGEHQDWGTYIFNFGRNEVRNFLIANALYWVKELHIDGLRVDAVASMLYLDYSREEGQWLPNEFGGRENLDAITFLRALNEQVHIQCPGAVVMAEESTSWPMVSRPTWMGGLGFSMKWNMGWMHDTLDYLEKPPIFRSYHHNDLTFSQMYAYTENFVLPLSHDEVVHMKGSLIGKMPGDDWQKAANLRLLLGYQILHPGKKLLFMGGEFAQWGEWSEARSLDWHLCEYPLHQGIQRFSQAMNYLYRQSPALYKHDFDSEGFEWIDCHDYSQSVLSFMRKSEEETLICLFNFTPVPREYYRIGLPQEGVYKEIVNSDAAMFFGSNIGNGGYIQSEPVPWMNQPCSVELTLPPLGLLVLKI</sequence>
<dbReference type="InterPro" id="IPR006407">
    <property type="entry name" value="GlgB"/>
</dbReference>
<evidence type="ECO:0000256" key="1">
    <source>
        <dbReference type="ARBA" id="ARBA00000826"/>
    </source>
</evidence>
<dbReference type="GO" id="GO:0003844">
    <property type="term" value="F:1,4-alpha-glucan branching enzyme activity"/>
    <property type="evidence" value="ECO:0007669"/>
    <property type="project" value="UniProtKB-EC"/>
</dbReference>
<evidence type="ECO:0000256" key="6">
    <source>
        <dbReference type="ARBA" id="ARBA00022676"/>
    </source>
</evidence>
<reference evidence="12 13" key="2">
    <citation type="submission" date="2020-11" db="EMBL/GenBank/DDBJ databases">
        <title>Sulfur oxidizing isolate from Hospital Hole Sinkhole.</title>
        <authorList>
            <person name="Scott K.M."/>
        </authorList>
    </citation>
    <scope>NUCLEOTIDE SEQUENCE [LARGE SCALE GENOMIC DNA]</scope>
    <source>
        <strain evidence="12 13">HH1</strain>
    </source>
</reference>
<comment type="subunit">
    <text evidence="10">Monomer.</text>
</comment>
<comment type="similarity">
    <text evidence="4 10">Belongs to the glycosyl hydrolase 13 family. GlgB subfamily.</text>
</comment>
<comment type="caution">
    <text evidence="12">The sequence shown here is derived from an EMBL/GenBank/DDBJ whole genome shotgun (WGS) entry which is preliminary data.</text>
</comment>
<dbReference type="InterPro" id="IPR013780">
    <property type="entry name" value="Glyco_hydro_b"/>
</dbReference>
<feature type="active site" description="Proton donor" evidence="10">
    <location>
        <position position="476"/>
    </location>
</feature>
<keyword evidence="5 10" id="KW-0321">Glycogen metabolism</keyword>
<dbReference type="Pfam" id="PF22019">
    <property type="entry name" value="GlgB_N"/>
    <property type="match status" value="1"/>
</dbReference>
<feature type="domain" description="Glycosyl hydrolase family 13 catalytic" evidence="11">
    <location>
        <begin position="266"/>
        <end position="617"/>
    </location>
</feature>
<dbReference type="SMART" id="SM00642">
    <property type="entry name" value="Aamy"/>
    <property type="match status" value="1"/>
</dbReference>
<keyword evidence="9 10" id="KW-0119">Carbohydrate metabolism</keyword>
<dbReference type="InterPro" id="IPR006048">
    <property type="entry name" value="A-amylase/branching_C"/>
</dbReference>
<dbReference type="PANTHER" id="PTHR43651:SF3">
    <property type="entry name" value="1,4-ALPHA-GLUCAN-BRANCHING ENZYME"/>
    <property type="match status" value="1"/>
</dbReference>
<dbReference type="SUPFAM" id="SSF51445">
    <property type="entry name" value="(Trans)glycosidases"/>
    <property type="match status" value="1"/>
</dbReference>
<dbReference type="Pfam" id="PF02806">
    <property type="entry name" value="Alpha-amylase_C"/>
    <property type="match status" value="1"/>
</dbReference>
<gene>
    <name evidence="10 12" type="primary">glgB</name>
    <name evidence="12" type="ORF">H8792_006270</name>
</gene>
<dbReference type="InterPro" id="IPR014756">
    <property type="entry name" value="Ig_E-set"/>
</dbReference>
<evidence type="ECO:0000256" key="8">
    <source>
        <dbReference type="ARBA" id="ARBA00023056"/>
    </source>
</evidence>
<dbReference type="Proteomes" id="UP001193680">
    <property type="component" value="Unassembled WGS sequence"/>
</dbReference>
<evidence type="ECO:0000256" key="4">
    <source>
        <dbReference type="ARBA" id="ARBA00009000"/>
    </source>
</evidence>
<proteinExistence type="inferred from homology"/>
<keyword evidence="8 10" id="KW-0320">Glycogen biosynthesis</keyword>
<dbReference type="NCBIfam" id="NF008967">
    <property type="entry name" value="PRK12313.1"/>
    <property type="match status" value="1"/>
</dbReference>
<dbReference type="SUPFAM" id="SSF81296">
    <property type="entry name" value="E set domains"/>
    <property type="match status" value="2"/>
</dbReference>
<dbReference type="EC" id="2.4.1.18" evidence="10"/>
<dbReference type="NCBIfam" id="TIGR01515">
    <property type="entry name" value="branching_enzym"/>
    <property type="match status" value="1"/>
</dbReference>
<dbReference type="PIRSF" id="PIRSF000463">
    <property type="entry name" value="GlgB"/>
    <property type="match status" value="1"/>
</dbReference>
<dbReference type="InterPro" id="IPR004193">
    <property type="entry name" value="Glyco_hydro_13_N"/>
</dbReference>
<evidence type="ECO:0000259" key="11">
    <source>
        <dbReference type="SMART" id="SM00642"/>
    </source>
</evidence>
<keyword evidence="6 10" id="KW-0328">Glycosyltransferase</keyword>
<dbReference type="CDD" id="cd11322">
    <property type="entry name" value="AmyAc_Glg_BE"/>
    <property type="match status" value="1"/>
</dbReference>
<dbReference type="Pfam" id="PF00128">
    <property type="entry name" value="Alpha-amylase"/>
    <property type="match status" value="1"/>
</dbReference>
<comment type="pathway">
    <text evidence="3 10">Glycan biosynthesis; glycogen biosynthesis.</text>
</comment>
<comment type="catalytic activity">
    <reaction evidence="1 10">
        <text>Transfers a segment of a (1-&gt;4)-alpha-D-glucan chain to a primary hydroxy group in a similar glucan chain.</text>
        <dbReference type="EC" id="2.4.1.18"/>
    </reaction>
</comment>
<dbReference type="InterPro" id="IPR013783">
    <property type="entry name" value="Ig-like_fold"/>
</dbReference>
<dbReference type="RefSeq" id="WP_185978091.1">
    <property type="nucleotide sequence ID" value="NZ_JACBGI020000009.1"/>
</dbReference>
<evidence type="ECO:0000256" key="3">
    <source>
        <dbReference type="ARBA" id="ARBA00004964"/>
    </source>
</evidence>
<reference evidence="12 13" key="1">
    <citation type="submission" date="2020-06" db="EMBL/GenBank/DDBJ databases">
        <authorList>
            <person name="Scott K."/>
        </authorList>
    </citation>
    <scope>NUCLEOTIDE SEQUENCE [LARGE SCALE GENOMIC DNA]</scope>
    <source>
        <strain evidence="12 13">HH1</strain>
    </source>
</reference>
<evidence type="ECO:0000256" key="7">
    <source>
        <dbReference type="ARBA" id="ARBA00022679"/>
    </source>
</evidence>
<comment type="function">
    <text evidence="2 10">Catalyzes the formation of the alpha-1,6-glucosidic linkages in glycogen by scission of a 1,4-alpha-linked oligosaccharide from growing alpha-1,4-glucan chains and the subsequent attachment of the oligosaccharide to the alpha-1,6 position.</text>
</comment>
<evidence type="ECO:0000256" key="10">
    <source>
        <dbReference type="HAMAP-Rule" id="MF_00685"/>
    </source>
</evidence>
<protein>
    <recommendedName>
        <fullName evidence="10">1,4-alpha-glucan branching enzyme GlgB</fullName>
        <ecNumber evidence="10">2.4.1.18</ecNumber>
    </recommendedName>
    <alternativeName>
        <fullName evidence="10">1,4-alpha-D-glucan:1,4-alpha-D-glucan 6-glucosyl-transferase</fullName>
    </alternativeName>
    <alternativeName>
        <fullName evidence="10">Alpha-(1-&gt;4)-glucan branching enzyme</fullName>
    </alternativeName>
    <alternativeName>
        <fullName evidence="10">Glycogen branching enzyme</fullName>
        <shortName evidence="10">BE</shortName>
    </alternativeName>
</protein>
<accession>A0ABS0BY61</accession>
<feature type="active site" description="Nucleophile" evidence="10">
    <location>
        <position position="423"/>
    </location>
</feature>
<evidence type="ECO:0000313" key="13">
    <source>
        <dbReference type="Proteomes" id="UP001193680"/>
    </source>
</evidence>
<keyword evidence="13" id="KW-1185">Reference proteome</keyword>
<dbReference type="Pfam" id="PF02922">
    <property type="entry name" value="CBM_48"/>
    <property type="match status" value="1"/>
</dbReference>
<evidence type="ECO:0000313" key="12">
    <source>
        <dbReference type="EMBL" id="MBF6057944.1"/>
    </source>
</evidence>